<keyword evidence="2 5" id="KW-0812">Transmembrane</keyword>
<accession>A0A2P6FAB9</accession>
<feature type="transmembrane region" description="Helical" evidence="5">
    <location>
        <begin position="431"/>
        <end position="451"/>
    </location>
</feature>
<dbReference type="InterPro" id="IPR051328">
    <property type="entry name" value="T7SS_ABC-Transporter"/>
</dbReference>
<evidence type="ECO:0000256" key="1">
    <source>
        <dbReference type="ARBA" id="ARBA00004141"/>
    </source>
</evidence>
<dbReference type="GO" id="GO:0016020">
    <property type="term" value="C:membrane"/>
    <property type="evidence" value="ECO:0007669"/>
    <property type="project" value="UniProtKB-SubCell"/>
</dbReference>
<dbReference type="PANTHER" id="PTHR43077:SF10">
    <property type="entry name" value="TRANSPORT PERMEASE PROTEIN"/>
    <property type="match status" value="1"/>
</dbReference>
<comment type="caution">
    <text evidence="6">The sequence shown here is derived from an EMBL/GenBank/DDBJ whole genome shotgun (WGS) entry which is preliminary data.</text>
</comment>
<dbReference type="RefSeq" id="WP_040092536.1">
    <property type="nucleotide sequence ID" value="NZ_CM020866.1"/>
</dbReference>
<evidence type="ECO:0000313" key="6">
    <source>
        <dbReference type="EMBL" id="PQM30376.1"/>
    </source>
</evidence>
<evidence type="ECO:0000313" key="7">
    <source>
        <dbReference type="Proteomes" id="UP000031565"/>
    </source>
</evidence>
<feature type="transmembrane region" description="Helical" evidence="5">
    <location>
        <begin position="29"/>
        <end position="51"/>
    </location>
</feature>
<dbReference type="EMBL" id="JTLV02000001">
    <property type="protein sequence ID" value="PQM30376.1"/>
    <property type="molecule type" value="Genomic_DNA"/>
</dbReference>
<comment type="subcellular location">
    <subcellularLocation>
        <location evidence="1">Membrane</location>
        <topology evidence="1">Multi-pass membrane protein</topology>
    </subcellularLocation>
</comment>
<feature type="transmembrane region" description="Helical" evidence="5">
    <location>
        <begin position="531"/>
        <end position="552"/>
    </location>
</feature>
<feature type="transmembrane region" description="Helical" evidence="5">
    <location>
        <begin position="398"/>
        <end position="419"/>
    </location>
</feature>
<keyword evidence="4 5" id="KW-0472">Membrane</keyword>
<name>A0A2P6FAB9_9MOLU</name>
<protein>
    <submittedName>
        <fullName evidence="6">ABC-2 family transporter protein</fullName>
    </submittedName>
</protein>
<dbReference type="PANTHER" id="PTHR43077">
    <property type="entry name" value="TRANSPORT PERMEASE YVFS-RELATED"/>
    <property type="match status" value="1"/>
</dbReference>
<dbReference type="AlphaFoldDB" id="A0A2P6FAB9"/>
<dbReference type="STRING" id="2138.SMSRO_v1c01330"/>
<feature type="transmembrane region" description="Helical" evidence="5">
    <location>
        <begin position="355"/>
        <end position="378"/>
    </location>
</feature>
<gene>
    <name evidence="6" type="ORF">SMSRO_SF001370</name>
</gene>
<evidence type="ECO:0000256" key="3">
    <source>
        <dbReference type="ARBA" id="ARBA00022989"/>
    </source>
</evidence>
<keyword evidence="3 5" id="KW-1133">Transmembrane helix</keyword>
<dbReference type="OrthoDB" id="391536at2"/>
<keyword evidence="7" id="KW-1185">Reference proteome</keyword>
<organism evidence="6 7">
    <name type="scientific">Spiroplasma poulsonii</name>
    <dbReference type="NCBI Taxonomy" id="2138"/>
    <lineage>
        <taxon>Bacteria</taxon>
        <taxon>Bacillati</taxon>
        <taxon>Mycoplasmatota</taxon>
        <taxon>Mollicutes</taxon>
        <taxon>Entomoplasmatales</taxon>
        <taxon>Spiroplasmataceae</taxon>
        <taxon>Spiroplasma</taxon>
    </lineage>
</organism>
<reference evidence="6 7" key="1">
    <citation type="journal article" date="2015" name="MBio">
        <title>Genome sequence of the Drosophila melanogaster male-killing Spiroplasma strain MSRO endosymbiont.</title>
        <authorList>
            <person name="Paredes J.C."/>
            <person name="Herren J.K."/>
            <person name="Schupfer F."/>
            <person name="Marin R."/>
            <person name="Claverol S."/>
            <person name="Kuo C.H."/>
            <person name="Lemaitre B."/>
            <person name="Beven L."/>
        </authorList>
    </citation>
    <scope>NUCLEOTIDE SEQUENCE [LARGE SCALE GENOMIC DNA]</scope>
    <source>
        <strain evidence="6 7">MSRO</strain>
    </source>
</reference>
<evidence type="ECO:0000256" key="2">
    <source>
        <dbReference type="ARBA" id="ARBA00022692"/>
    </source>
</evidence>
<evidence type="ECO:0000256" key="5">
    <source>
        <dbReference type="SAM" id="Phobius"/>
    </source>
</evidence>
<proteinExistence type="predicted"/>
<feature type="transmembrane region" description="Helical" evidence="5">
    <location>
        <begin position="458"/>
        <end position="478"/>
    </location>
</feature>
<evidence type="ECO:0000256" key="4">
    <source>
        <dbReference type="ARBA" id="ARBA00023136"/>
    </source>
</evidence>
<dbReference type="Proteomes" id="UP000031565">
    <property type="component" value="Unassembled WGS sequence"/>
</dbReference>
<sequence length="617" mass="70536">MDNKNNLPTFKEIFKKEWQEQTVKNKKRIIKFIAICIVPFLYGFFCVWAFWNPFLKTDQIPMAIVNHDANLCVIYKPKSDTDKSIANGTDIHYVNANDATSCNAAVKPNEIARFTSVSDNIVTGQNYYDKEHNNVKIDVSTITLKLNYLKNKDTNFEPNDKYWVQLRIPENYSVHLINILKNIANSSFDHDQFLTDVTWMSNNPVNLWATYKQNFLIGYFATTFANLRESFVREAVPQLILPMLYTILSNPDGTVNRTTYDDYVKSINTSNLINETNNLVSQGKLTSAQGKIITSLLKVFGLVKGPLVQFIFGSENVVSKDQYFTNSNELGKHLKDVGSIIDISYNVQGYQYNKYGIGLGELFMLIGVWVGALTQTFVYDRKGRTKNTLSYQHYFSKLLLMLCTSWIQVTVMMLSLLILGFGQIGPSYALLWLWMLFLGSVFNIIICSLWLAIPDEMLGRFIAVIYLIINLSAGWGTFPSFMQNKFFDVLSYISPFRYGLHNIGTIIYGLSSPTSIGIGEYQTEIVKNMGILFIWVIVFVMIGLAGTYYRFLKMKYGTIRIKLIYQAMNNIENIKTYEKSISALNYLTVEEQALIKAEVSGQLLAKQTKKKLKKQPK</sequence>